<feature type="compositionally biased region" description="Low complexity" evidence="1">
    <location>
        <begin position="31"/>
        <end position="49"/>
    </location>
</feature>
<comment type="caution">
    <text evidence="2">The sequence shown here is derived from an EMBL/GenBank/DDBJ whole genome shotgun (WGS) entry which is preliminary data.</text>
</comment>
<feature type="compositionally biased region" description="Basic and acidic residues" evidence="1">
    <location>
        <begin position="1"/>
        <end position="13"/>
    </location>
</feature>
<gene>
    <name evidence="2" type="ORF">N7G274_006050</name>
</gene>
<dbReference type="Proteomes" id="UP001590950">
    <property type="component" value="Unassembled WGS sequence"/>
</dbReference>
<organism evidence="2 3">
    <name type="scientific">Stereocaulon virgatum</name>
    <dbReference type="NCBI Taxonomy" id="373712"/>
    <lineage>
        <taxon>Eukaryota</taxon>
        <taxon>Fungi</taxon>
        <taxon>Dikarya</taxon>
        <taxon>Ascomycota</taxon>
        <taxon>Pezizomycotina</taxon>
        <taxon>Lecanoromycetes</taxon>
        <taxon>OSLEUM clade</taxon>
        <taxon>Lecanoromycetidae</taxon>
        <taxon>Lecanorales</taxon>
        <taxon>Lecanorineae</taxon>
        <taxon>Stereocaulaceae</taxon>
        <taxon>Stereocaulon</taxon>
    </lineage>
</organism>
<name>A0ABR4A879_9LECA</name>
<proteinExistence type="predicted"/>
<sequence length="95" mass="10478">MSDPEKPKSEPRPESPTTAKALDFDDEPTETPASPLKPTSSSTTPLPVSEEVAPPPKPPPVHRIQSSKQRTRLEKHFQQSMLQSSRQCYERVAGG</sequence>
<feature type="compositionally biased region" description="Polar residues" evidence="1">
    <location>
        <begin position="78"/>
        <end position="87"/>
    </location>
</feature>
<reference evidence="2 3" key="1">
    <citation type="submission" date="2024-09" db="EMBL/GenBank/DDBJ databases">
        <title>Rethinking Asexuality: The Enigmatic Case of Functional Sexual Genes in Lepraria (Stereocaulaceae).</title>
        <authorList>
            <person name="Doellman M."/>
            <person name="Sun Y."/>
            <person name="Barcenas-Pena A."/>
            <person name="Lumbsch H.T."/>
            <person name="Grewe F."/>
        </authorList>
    </citation>
    <scope>NUCLEOTIDE SEQUENCE [LARGE SCALE GENOMIC DNA]</scope>
    <source>
        <strain evidence="2 3">Mercado 3170</strain>
    </source>
</reference>
<protein>
    <submittedName>
        <fullName evidence="2">Uncharacterized protein</fullName>
    </submittedName>
</protein>
<evidence type="ECO:0000313" key="3">
    <source>
        <dbReference type="Proteomes" id="UP001590950"/>
    </source>
</evidence>
<feature type="region of interest" description="Disordered" evidence="1">
    <location>
        <begin position="1"/>
        <end position="95"/>
    </location>
</feature>
<keyword evidence="3" id="KW-1185">Reference proteome</keyword>
<dbReference type="EMBL" id="JBEFKJ010000018">
    <property type="protein sequence ID" value="KAL2041106.1"/>
    <property type="molecule type" value="Genomic_DNA"/>
</dbReference>
<accession>A0ABR4A879</accession>
<evidence type="ECO:0000313" key="2">
    <source>
        <dbReference type="EMBL" id="KAL2041106.1"/>
    </source>
</evidence>
<evidence type="ECO:0000256" key="1">
    <source>
        <dbReference type="SAM" id="MobiDB-lite"/>
    </source>
</evidence>